<accession>A0A923E080</accession>
<gene>
    <name evidence="2" type="ORF">GM921_06700</name>
</gene>
<dbReference type="InterPro" id="IPR013249">
    <property type="entry name" value="RNA_pol_sigma70_r4_t2"/>
</dbReference>
<name>A0A923E080_9SPHI</name>
<dbReference type="InterPro" id="IPR036388">
    <property type="entry name" value="WH-like_DNA-bd_sf"/>
</dbReference>
<evidence type="ECO:0000259" key="1">
    <source>
        <dbReference type="Pfam" id="PF08281"/>
    </source>
</evidence>
<organism evidence="2 3">
    <name type="scientific">Pedobacter planticolens</name>
    <dbReference type="NCBI Taxonomy" id="2679964"/>
    <lineage>
        <taxon>Bacteria</taxon>
        <taxon>Pseudomonadati</taxon>
        <taxon>Bacteroidota</taxon>
        <taxon>Sphingobacteriia</taxon>
        <taxon>Sphingobacteriales</taxon>
        <taxon>Sphingobacteriaceae</taxon>
        <taxon>Pedobacter</taxon>
    </lineage>
</organism>
<dbReference type="GO" id="GO:0016987">
    <property type="term" value="F:sigma factor activity"/>
    <property type="evidence" value="ECO:0007669"/>
    <property type="project" value="InterPro"/>
</dbReference>
<evidence type="ECO:0000313" key="3">
    <source>
        <dbReference type="Proteomes" id="UP000601055"/>
    </source>
</evidence>
<dbReference type="GO" id="GO:0006352">
    <property type="term" value="P:DNA-templated transcription initiation"/>
    <property type="evidence" value="ECO:0007669"/>
    <property type="project" value="InterPro"/>
</dbReference>
<proteinExistence type="predicted"/>
<dbReference type="Gene3D" id="1.10.10.10">
    <property type="entry name" value="Winged helix-like DNA-binding domain superfamily/Winged helix DNA-binding domain"/>
    <property type="match status" value="1"/>
</dbReference>
<dbReference type="GO" id="GO:0003677">
    <property type="term" value="F:DNA binding"/>
    <property type="evidence" value="ECO:0007669"/>
    <property type="project" value="InterPro"/>
</dbReference>
<dbReference type="InterPro" id="IPR013324">
    <property type="entry name" value="RNA_pol_sigma_r3/r4-like"/>
</dbReference>
<evidence type="ECO:0000313" key="2">
    <source>
        <dbReference type="EMBL" id="MBB2145164.1"/>
    </source>
</evidence>
<dbReference type="AlphaFoldDB" id="A0A923E080"/>
<sequence>MEETPSNQQMYVFNQFYSRYYAMFAWRCTKAVKDDVVASGMVHDAFLNVWHLRDQLQAADIYTFLKQQLNKAIYNYYSVAKNRFHFNLFCLDDLAHPDFLLIADPEIGEEDKPLETYDHLLVKYQEQWLRVKQLIPNLSEAQQQMIRLCLKYDFNYDRIAYYLGGISDYVVAKQVEDLLKKMKQILTNEQKLQQATQKSGLTFNGALDDLQKNVMRMRYELQYSFEEIARELNMAETQVKLAYVKAYQVCK</sequence>
<comment type="caution">
    <text evidence="2">The sequence shown here is derived from an EMBL/GenBank/DDBJ whole genome shotgun (WGS) entry which is preliminary data.</text>
</comment>
<dbReference type="Proteomes" id="UP000601055">
    <property type="component" value="Unassembled WGS sequence"/>
</dbReference>
<protein>
    <recommendedName>
        <fullName evidence="1">RNA polymerase sigma factor 70 region 4 type 2 domain-containing protein</fullName>
    </recommendedName>
</protein>
<dbReference type="EMBL" id="WNXD01000001">
    <property type="protein sequence ID" value="MBB2145164.1"/>
    <property type="molecule type" value="Genomic_DNA"/>
</dbReference>
<dbReference type="SUPFAM" id="SSF88659">
    <property type="entry name" value="Sigma3 and sigma4 domains of RNA polymerase sigma factors"/>
    <property type="match status" value="1"/>
</dbReference>
<dbReference type="Pfam" id="PF08281">
    <property type="entry name" value="Sigma70_r4_2"/>
    <property type="match status" value="1"/>
</dbReference>
<feature type="domain" description="RNA polymerase sigma factor 70 region 4 type 2" evidence="1">
    <location>
        <begin position="207"/>
        <end position="247"/>
    </location>
</feature>
<reference evidence="2" key="1">
    <citation type="submission" date="2019-11" db="EMBL/GenBank/DDBJ databases">
        <title>Description of Pedobacter sp. LMG 31464T.</title>
        <authorList>
            <person name="Carlier A."/>
            <person name="Qi S."/>
            <person name="Vandamme P."/>
        </authorList>
    </citation>
    <scope>NUCLEOTIDE SEQUENCE</scope>
    <source>
        <strain evidence="2">LMG 31464</strain>
    </source>
</reference>
<keyword evidence="3" id="KW-1185">Reference proteome</keyword>
<dbReference type="RefSeq" id="WP_182921823.1">
    <property type="nucleotide sequence ID" value="NZ_WNXD01000001.1"/>
</dbReference>